<feature type="region of interest" description="Disordered" evidence="4">
    <location>
        <begin position="843"/>
        <end position="865"/>
    </location>
</feature>
<evidence type="ECO:0000256" key="5">
    <source>
        <dbReference type="SAM" id="SignalP"/>
    </source>
</evidence>
<sequence length="934" mass="107201">MKLILLSILTISLAVDAAQEYFTFPPQFQTPLPGIFTTEKSVYLPPEPHTPIPYFPIKNVDKLQYPYLPPSETKSPVYPKPFPIMVTSTLLPPLTNDDEDDDDDDDKRMTPPPSFFKNRVNYTEKHSLKQKPQMRDLKPLPRSFNYQHPIDRIDMKIPYQFPGNNEQTPLNTVTQTPTRSVTISAETRNDRGADQTKSGNFPIPQYLPLPGFFISSTTETAIPILRLSNEMDLDGSFSYEALGADQTHYVQHSRMENAGTDKQEQVVEGSYSYVGDNGQTYTVHYVADSNGFRATGDHLPVAPPIPEIIQRAVQYNLAEEAKKPPHLQSWNEEKRHEISESDKSNRYNILPPQNLFTGRTPESFSFNFAQNPNPQNNLVVSATAQTPIKLNNEFSQDQINAKPSATISPQITFLASQGAHLPSVNAPQQTIARMFGAEKSTMPQLVNYEAAIKESEQESNKALWRWQYGLNQETNKTPEKNTISRSFAEDDDVMINFNDMTPEQYTDMIKSHVEPNRKENSESFNYKYPVEETKDNVQQHEQQNFGQNNQIGSLKQDINDYTTESNTSSNVFKAWYQSTPETTITERTTTFNDNVPFSNKGSSSNSRSKLVTYREFVPPSQMVTQSYNYHNDNNYQSTTNNKNPEVLVDKNQLNFLPLEENYPWSHKNDIEKQYQASSTQRPIELTSASNSYKFTDFIVTEKNNDFKPLAQHQPNIYKENYSESTTTAIDFENELRDNIFLKNIFNKNKIHTKSLNKTTNYIKNSFATNPSTETITEKSPKYIQVQSKSMNEVMDFKKKPIDISEIMNYINAKNQFESNKIRPKNKPSFSNFSQRQETHFIPIEHDENEDDYEEKQEPNKKDLQTRLYPNELRGVIKNYKVLQRNSSPFTKDRDIEHIKRNLSPSPIKQLQSSNLPPLGRAGPSVKSYLPPVYA</sequence>
<dbReference type="Pfam" id="PF00379">
    <property type="entry name" value="Chitin_bind_4"/>
    <property type="match status" value="1"/>
</dbReference>
<proteinExistence type="predicted"/>
<keyword evidence="7" id="KW-1185">Reference proteome</keyword>
<dbReference type="EMBL" id="JH668287">
    <property type="protein sequence ID" value="KAG6441627.1"/>
    <property type="molecule type" value="Genomic_DNA"/>
</dbReference>
<feature type="region of interest" description="Disordered" evidence="4">
    <location>
        <begin position="324"/>
        <end position="348"/>
    </location>
</feature>
<protein>
    <recommendedName>
        <fullName evidence="8">Cuticle protein</fullName>
    </recommendedName>
</protein>
<dbReference type="InterPro" id="IPR031311">
    <property type="entry name" value="CHIT_BIND_RR_consensus"/>
</dbReference>
<organism evidence="6 7">
    <name type="scientific">Manduca sexta</name>
    <name type="common">Tobacco hawkmoth</name>
    <name type="synonym">Tobacco hornworm</name>
    <dbReference type="NCBI Taxonomy" id="7130"/>
    <lineage>
        <taxon>Eukaryota</taxon>
        <taxon>Metazoa</taxon>
        <taxon>Ecdysozoa</taxon>
        <taxon>Arthropoda</taxon>
        <taxon>Hexapoda</taxon>
        <taxon>Insecta</taxon>
        <taxon>Pterygota</taxon>
        <taxon>Neoptera</taxon>
        <taxon>Endopterygota</taxon>
        <taxon>Lepidoptera</taxon>
        <taxon>Glossata</taxon>
        <taxon>Ditrysia</taxon>
        <taxon>Bombycoidea</taxon>
        <taxon>Sphingidae</taxon>
        <taxon>Sphinginae</taxon>
        <taxon>Sphingini</taxon>
        <taxon>Manduca</taxon>
    </lineage>
</organism>
<keyword evidence="2 5" id="KW-0732">Signal</keyword>
<feature type="region of interest" description="Disordered" evidence="4">
    <location>
        <begin position="89"/>
        <end position="118"/>
    </location>
</feature>
<keyword evidence="1 3" id="KW-0193">Cuticle</keyword>
<evidence type="ECO:0000313" key="7">
    <source>
        <dbReference type="Proteomes" id="UP000791440"/>
    </source>
</evidence>
<dbReference type="PROSITE" id="PS00233">
    <property type="entry name" value="CHIT_BIND_RR_1"/>
    <property type="match status" value="1"/>
</dbReference>
<evidence type="ECO:0000313" key="6">
    <source>
        <dbReference type="EMBL" id="KAG6441627.1"/>
    </source>
</evidence>
<dbReference type="InterPro" id="IPR050468">
    <property type="entry name" value="Cuticle_Struct_Prot"/>
</dbReference>
<dbReference type="AlphaFoldDB" id="A0A921YM25"/>
<reference evidence="6" key="2">
    <citation type="submission" date="2020-12" db="EMBL/GenBank/DDBJ databases">
        <authorList>
            <person name="Kanost M."/>
        </authorList>
    </citation>
    <scope>NUCLEOTIDE SEQUENCE</scope>
</reference>
<comment type="caution">
    <text evidence="6">The sequence shown here is derived from an EMBL/GenBank/DDBJ whole genome shotgun (WGS) entry which is preliminary data.</text>
</comment>
<feature type="chain" id="PRO_5037227558" description="Cuticle protein" evidence="5">
    <location>
        <begin position="18"/>
        <end position="934"/>
    </location>
</feature>
<dbReference type="PANTHER" id="PTHR10380">
    <property type="entry name" value="CUTICLE PROTEIN"/>
    <property type="match status" value="1"/>
</dbReference>
<evidence type="ECO:0000256" key="2">
    <source>
        <dbReference type="ARBA" id="ARBA00022729"/>
    </source>
</evidence>
<feature type="compositionally biased region" description="Polar residues" evidence="4">
    <location>
        <begin position="902"/>
        <end position="915"/>
    </location>
</feature>
<dbReference type="GO" id="GO:0062129">
    <property type="term" value="C:chitin-based extracellular matrix"/>
    <property type="evidence" value="ECO:0007669"/>
    <property type="project" value="TreeGrafter"/>
</dbReference>
<feature type="region of interest" description="Disordered" evidence="4">
    <location>
        <begin position="900"/>
        <end position="934"/>
    </location>
</feature>
<dbReference type="Proteomes" id="UP000791440">
    <property type="component" value="Unassembled WGS sequence"/>
</dbReference>
<evidence type="ECO:0000256" key="4">
    <source>
        <dbReference type="SAM" id="MobiDB-lite"/>
    </source>
</evidence>
<gene>
    <name evidence="6" type="ORF">O3G_MSEX001920</name>
</gene>
<dbReference type="PANTHER" id="PTHR10380:SF173">
    <property type="entry name" value="CUTICULAR PROTEIN 47EF, ISOFORM C-RELATED"/>
    <property type="match status" value="1"/>
</dbReference>
<feature type="compositionally biased region" description="Acidic residues" evidence="4">
    <location>
        <begin position="96"/>
        <end position="105"/>
    </location>
</feature>
<reference evidence="6" key="1">
    <citation type="journal article" date="2016" name="Insect Biochem. Mol. Biol.">
        <title>Multifaceted biological insights from a draft genome sequence of the tobacco hornworm moth, Manduca sexta.</title>
        <authorList>
            <person name="Kanost M.R."/>
            <person name="Arrese E.L."/>
            <person name="Cao X."/>
            <person name="Chen Y.R."/>
            <person name="Chellapilla S."/>
            <person name="Goldsmith M.R."/>
            <person name="Grosse-Wilde E."/>
            <person name="Heckel D.G."/>
            <person name="Herndon N."/>
            <person name="Jiang H."/>
            <person name="Papanicolaou A."/>
            <person name="Qu J."/>
            <person name="Soulages J.L."/>
            <person name="Vogel H."/>
            <person name="Walters J."/>
            <person name="Waterhouse R.M."/>
            <person name="Ahn S.J."/>
            <person name="Almeida F.C."/>
            <person name="An C."/>
            <person name="Aqrawi P."/>
            <person name="Bretschneider A."/>
            <person name="Bryant W.B."/>
            <person name="Bucks S."/>
            <person name="Chao H."/>
            <person name="Chevignon G."/>
            <person name="Christen J.M."/>
            <person name="Clarke D.F."/>
            <person name="Dittmer N.T."/>
            <person name="Ferguson L.C.F."/>
            <person name="Garavelou S."/>
            <person name="Gordon K.H.J."/>
            <person name="Gunaratna R.T."/>
            <person name="Han Y."/>
            <person name="Hauser F."/>
            <person name="He Y."/>
            <person name="Heidel-Fischer H."/>
            <person name="Hirsh A."/>
            <person name="Hu Y."/>
            <person name="Jiang H."/>
            <person name="Kalra D."/>
            <person name="Klinner C."/>
            <person name="Konig C."/>
            <person name="Kovar C."/>
            <person name="Kroll A.R."/>
            <person name="Kuwar S.S."/>
            <person name="Lee S.L."/>
            <person name="Lehman R."/>
            <person name="Li K."/>
            <person name="Li Z."/>
            <person name="Liang H."/>
            <person name="Lovelace S."/>
            <person name="Lu Z."/>
            <person name="Mansfield J.H."/>
            <person name="McCulloch K.J."/>
            <person name="Mathew T."/>
            <person name="Morton B."/>
            <person name="Muzny D.M."/>
            <person name="Neunemann D."/>
            <person name="Ongeri F."/>
            <person name="Pauchet Y."/>
            <person name="Pu L.L."/>
            <person name="Pyrousis I."/>
            <person name="Rao X.J."/>
            <person name="Redding A."/>
            <person name="Roesel C."/>
            <person name="Sanchez-Gracia A."/>
            <person name="Schaack S."/>
            <person name="Shukla A."/>
            <person name="Tetreau G."/>
            <person name="Wang Y."/>
            <person name="Xiong G.H."/>
            <person name="Traut W."/>
            <person name="Walsh T.K."/>
            <person name="Worley K.C."/>
            <person name="Wu D."/>
            <person name="Wu W."/>
            <person name="Wu Y.Q."/>
            <person name="Zhang X."/>
            <person name="Zou Z."/>
            <person name="Zucker H."/>
            <person name="Briscoe A.D."/>
            <person name="Burmester T."/>
            <person name="Clem R.J."/>
            <person name="Feyereisen R."/>
            <person name="Grimmelikhuijzen C.J.P."/>
            <person name="Hamodrakas S.J."/>
            <person name="Hansson B.S."/>
            <person name="Huguet E."/>
            <person name="Jermiin L.S."/>
            <person name="Lan Q."/>
            <person name="Lehman H.K."/>
            <person name="Lorenzen M."/>
            <person name="Merzendorfer H."/>
            <person name="Michalopoulos I."/>
            <person name="Morton D.B."/>
            <person name="Muthukrishnan S."/>
            <person name="Oakeshott J.G."/>
            <person name="Palmer W."/>
            <person name="Park Y."/>
            <person name="Passarelli A.L."/>
            <person name="Rozas J."/>
            <person name="Schwartz L.M."/>
            <person name="Smith W."/>
            <person name="Southgate A."/>
            <person name="Vilcinskas A."/>
            <person name="Vogt R."/>
            <person name="Wang P."/>
            <person name="Werren J."/>
            <person name="Yu X.Q."/>
            <person name="Zhou J.J."/>
            <person name="Brown S.J."/>
            <person name="Scherer S.E."/>
            <person name="Richards S."/>
            <person name="Blissard G.W."/>
        </authorList>
    </citation>
    <scope>NUCLEOTIDE SEQUENCE</scope>
</reference>
<feature type="signal peptide" evidence="5">
    <location>
        <begin position="1"/>
        <end position="17"/>
    </location>
</feature>
<accession>A0A921YM25</accession>
<name>A0A921YM25_MANSE</name>
<feature type="compositionally biased region" description="Basic and acidic residues" evidence="4">
    <location>
        <begin position="331"/>
        <end position="345"/>
    </location>
</feature>
<evidence type="ECO:0008006" key="8">
    <source>
        <dbReference type="Google" id="ProtNLM"/>
    </source>
</evidence>
<evidence type="ECO:0000256" key="3">
    <source>
        <dbReference type="PROSITE-ProRule" id="PRU00497"/>
    </source>
</evidence>
<dbReference type="InterPro" id="IPR000618">
    <property type="entry name" value="Insect_cuticle"/>
</dbReference>
<dbReference type="OrthoDB" id="8122882at2759"/>
<evidence type="ECO:0000256" key="1">
    <source>
        <dbReference type="ARBA" id="ARBA00022460"/>
    </source>
</evidence>
<dbReference type="GO" id="GO:0008010">
    <property type="term" value="F:structural constituent of chitin-based larval cuticle"/>
    <property type="evidence" value="ECO:0007669"/>
    <property type="project" value="TreeGrafter"/>
</dbReference>
<feature type="compositionally biased region" description="Basic and acidic residues" evidence="4">
    <location>
        <begin position="855"/>
        <end position="864"/>
    </location>
</feature>
<dbReference type="PROSITE" id="PS51155">
    <property type="entry name" value="CHIT_BIND_RR_2"/>
    <property type="match status" value="1"/>
</dbReference>